<name>A0A285ITV8_9ACTN</name>
<gene>
    <name evidence="2" type="ORF">SAMN05421748_111231</name>
</gene>
<dbReference type="AlphaFoldDB" id="A0A285ITV8"/>
<evidence type="ECO:0000313" key="2">
    <source>
        <dbReference type="EMBL" id="SNY51263.1"/>
    </source>
</evidence>
<protein>
    <submittedName>
        <fullName evidence="2">Uncharacterized protein</fullName>
    </submittedName>
</protein>
<sequence length="356" mass="35816">MAGRMSSGAAALAELVRAAGETETGGVQRMLPVAPELGNLLPGRGLRRGSTVAVTAGREATAGGGTSLLLALLAEASRAGSWCAVVGVPSLGAIAAAESGIALDRLALVPDPGPEWPTVVAALIDGVDVVVTAVPGGVSGSIASRLVARARQRGSVLVPFGPWSGADVTLHVTAARWEGLGAGHGRLRRREVTIRAHGRGAAARPKQATMWMPGITIRPITLPPAPSTPDPHPTRTPKRTQPAQPSAAPPSAAPPARPSAVSPAQPSGAPPTRPSAVSDGRPSGAPVKAAAPARSSDSDSGRRLAVVGSPSSAADADPAPLASERVPPLRQSSVDEQRVLRPRAGRRGRAESAAVI</sequence>
<evidence type="ECO:0000256" key="1">
    <source>
        <dbReference type="SAM" id="MobiDB-lite"/>
    </source>
</evidence>
<feature type="compositionally biased region" description="Pro residues" evidence="1">
    <location>
        <begin position="221"/>
        <end position="231"/>
    </location>
</feature>
<proteinExistence type="predicted"/>
<keyword evidence="3" id="KW-1185">Reference proteome</keyword>
<feature type="compositionally biased region" description="Low complexity" evidence="1">
    <location>
        <begin position="309"/>
        <end position="323"/>
    </location>
</feature>
<evidence type="ECO:0000313" key="3">
    <source>
        <dbReference type="Proteomes" id="UP000219612"/>
    </source>
</evidence>
<feature type="region of interest" description="Disordered" evidence="1">
    <location>
        <begin position="217"/>
        <end position="356"/>
    </location>
</feature>
<dbReference type="Proteomes" id="UP000219612">
    <property type="component" value="Unassembled WGS sequence"/>
</dbReference>
<organism evidence="2 3">
    <name type="scientific">Paractinoplanes atraurantiacus</name>
    <dbReference type="NCBI Taxonomy" id="1036182"/>
    <lineage>
        <taxon>Bacteria</taxon>
        <taxon>Bacillati</taxon>
        <taxon>Actinomycetota</taxon>
        <taxon>Actinomycetes</taxon>
        <taxon>Micromonosporales</taxon>
        <taxon>Micromonosporaceae</taxon>
        <taxon>Paractinoplanes</taxon>
    </lineage>
</organism>
<feature type="compositionally biased region" description="Pro residues" evidence="1">
    <location>
        <begin position="247"/>
        <end position="257"/>
    </location>
</feature>
<accession>A0A285ITV8</accession>
<feature type="compositionally biased region" description="Low complexity" evidence="1">
    <location>
        <begin position="258"/>
        <end position="267"/>
    </location>
</feature>
<reference evidence="3" key="1">
    <citation type="submission" date="2017-09" db="EMBL/GenBank/DDBJ databases">
        <authorList>
            <person name="Varghese N."/>
            <person name="Submissions S."/>
        </authorList>
    </citation>
    <scope>NUCLEOTIDE SEQUENCE [LARGE SCALE GENOMIC DNA]</scope>
    <source>
        <strain evidence="3">CGMCC 4.6857</strain>
    </source>
</reference>
<dbReference type="EMBL" id="OBDY01000011">
    <property type="protein sequence ID" value="SNY51263.1"/>
    <property type="molecule type" value="Genomic_DNA"/>
</dbReference>